<proteinExistence type="predicted"/>
<sequence>MPTPVTPGSQSITVGGITQHFHVAGHGPYCIVHSGGPGIDAGYLRLPLLEDRLTMIYLDPIGTGRSGVLPTHPTGYTVARFAEQMLGLVDALDLGRPFLLGHSHGAFVALEAALQRPEAFAGLVLYAGAAWTGGDFMAAAAAKVAAFLERHAGTPEADSVQKGWTALSSVASDAAYTTALRNLLPVYFADHRRSAPVVGRLAANLGATMLVSGAEPFDVRHRLAAMPLPTLVMVGAEDFILGPRYAATLLEGLPDAGLTLLKRSGHFAHLEEPDAFANAVIAFATPER</sequence>
<dbReference type="PANTHER" id="PTHR43798">
    <property type="entry name" value="MONOACYLGLYCEROL LIPASE"/>
    <property type="match status" value="1"/>
</dbReference>
<dbReference type="PANTHER" id="PTHR43798:SF33">
    <property type="entry name" value="HYDROLASE, PUTATIVE (AFU_ORTHOLOGUE AFUA_2G14860)-RELATED"/>
    <property type="match status" value="1"/>
</dbReference>
<organism evidence="2 3">
    <name type="scientific">Sphingomonas morindae</name>
    <dbReference type="NCBI Taxonomy" id="1541170"/>
    <lineage>
        <taxon>Bacteria</taxon>
        <taxon>Pseudomonadati</taxon>
        <taxon>Pseudomonadota</taxon>
        <taxon>Alphaproteobacteria</taxon>
        <taxon>Sphingomonadales</taxon>
        <taxon>Sphingomonadaceae</taxon>
        <taxon>Sphingomonas</taxon>
    </lineage>
</organism>
<reference evidence="2" key="1">
    <citation type="journal article" date="2022" name="Toxins">
        <title>Genomic Analysis of Sphingopyxis sp. USTB-05 for Biodegrading Cyanobacterial Hepatotoxins.</title>
        <authorList>
            <person name="Liu C."/>
            <person name="Xu Q."/>
            <person name="Zhao Z."/>
            <person name="Zhang H."/>
            <person name="Liu X."/>
            <person name="Yin C."/>
            <person name="Liu Y."/>
            <person name="Yan H."/>
        </authorList>
    </citation>
    <scope>NUCLEOTIDE SEQUENCE</scope>
    <source>
        <strain evidence="2">NBD5</strain>
    </source>
</reference>
<evidence type="ECO:0000313" key="3">
    <source>
        <dbReference type="Proteomes" id="UP001056937"/>
    </source>
</evidence>
<gene>
    <name evidence="2" type="ORF">LHA26_03215</name>
</gene>
<dbReference type="SUPFAM" id="SSF53474">
    <property type="entry name" value="alpha/beta-Hydrolases"/>
    <property type="match status" value="1"/>
</dbReference>
<evidence type="ECO:0000259" key="1">
    <source>
        <dbReference type="Pfam" id="PF00561"/>
    </source>
</evidence>
<dbReference type="GO" id="GO:0016787">
    <property type="term" value="F:hydrolase activity"/>
    <property type="evidence" value="ECO:0007669"/>
    <property type="project" value="UniProtKB-KW"/>
</dbReference>
<name>A0ABY4X9U4_9SPHN</name>
<dbReference type="Pfam" id="PF00561">
    <property type="entry name" value="Abhydrolase_1"/>
    <property type="match status" value="1"/>
</dbReference>
<dbReference type="InterPro" id="IPR050266">
    <property type="entry name" value="AB_hydrolase_sf"/>
</dbReference>
<dbReference type="Gene3D" id="3.40.50.1820">
    <property type="entry name" value="alpha/beta hydrolase"/>
    <property type="match status" value="1"/>
</dbReference>
<dbReference type="InterPro" id="IPR000073">
    <property type="entry name" value="AB_hydrolase_1"/>
</dbReference>
<accession>A0ABY4X9U4</accession>
<evidence type="ECO:0000313" key="2">
    <source>
        <dbReference type="EMBL" id="USI73506.1"/>
    </source>
</evidence>
<keyword evidence="3" id="KW-1185">Reference proteome</keyword>
<keyword evidence="2" id="KW-0378">Hydrolase</keyword>
<dbReference type="InterPro" id="IPR029058">
    <property type="entry name" value="AB_hydrolase_fold"/>
</dbReference>
<dbReference type="Proteomes" id="UP001056937">
    <property type="component" value="Chromosome 1"/>
</dbReference>
<protein>
    <submittedName>
        <fullName evidence="2">Alpha/beta hydrolase</fullName>
    </submittedName>
</protein>
<dbReference type="InterPro" id="IPR000639">
    <property type="entry name" value="Epox_hydrolase-like"/>
</dbReference>
<dbReference type="RefSeq" id="WP_252167316.1">
    <property type="nucleotide sequence ID" value="NZ_CP084930.1"/>
</dbReference>
<dbReference type="EMBL" id="CP084930">
    <property type="protein sequence ID" value="USI73506.1"/>
    <property type="molecule type" value="Genomic_DNA"/>
</dbReference>
<dbReference type="PRINTS" id="PR00412">
    <property type="entry name" value="EPOXHYDRLASE"/>
</dbReference>
<feature type="domain" description="AB hydrolase-1" evidence="1">
    <location>
        <begin position="33"/>
        <end position="273"/>
    </location>
</feature>